<proteinExistence type="predicted"/>
<evidence type="ECO:0000256" key="1">
    <source>
        <dbReference type="SAM" id="MobiDB-lite"/>
    </source>
</evidence>
<organism evidence="2">
    <name type="scientific">Solanum chacoense</name>
    <name type="common">Chaco potato</name>
    <dbReference type="NCBI Taxonomy" id="4108"/>
    <lineage>
        <taxon>Eukaryota</taxon>
        <taxon>Viridiplantae</taxon>
        <taxon>Streptophyta</taxon>
        <taxon>Embryophyta</taxon>
        <taxon>Tracheophyta</taxon>
        <taxon>Spermatophyta</taxon>
        <taxon>Magnoliopsida</taxon>
        <taxon>eudicotyledons</taxon>
        <taxon>Gunneridae</taxon>
        <taxon>Pentapetalae</taxon>
        <taxon>asterids</taxon>
        <taxon>lamiids</taxon>
        <taxon>Solanales</taxon>
        <taxon>Solanaceae</taxon>
        <taxon>Solanoideae</taxon>
        <taxon>Solaneae</taxon>
        <taxon>Solanum</taxon>
    </lineage>
</organism>
<protein>
    <submittedName>
        <fullName evidence="2">Putative ovule protein</fullName>
    </submittedName>
</protein>
<feature type="region of interest" description="Disordered" evidence="1">
    <location>
        <begin position="111"/>
        <end position="131"/>
    </location>
</feature>
<dbReference type="EMBL" id="GEDG01013946">
    <property type="protein sequence ID" value="JAP24843.1"/>
    <property type="molecule type" value="Transcribed_RNA"/>
</dbReference>
<sequence>MVEEFQPPFFVESSCVDSFNCPSLLTLELQSLTDWSSLLLPSAVAEPNPSPLGAFPQDDSEFDCLGPSQEPASFSTFFPHEDQDPDCSPLPDWCVLLSGSSTFFPQEDPPSFSTCFPHEDRDPDCSSFPDS</sequence>
<name>A0A0V0HZ80_SOLCH</name>
<accession>A0A0V0HZ80</accession>
<evidence type="ECO:0000313" key="2">
    <source>
        <dbReference type="EMBL" id="JAP24843.1"/>
    </source>
</evidence>
<reference evidence="2" key="1">
    <citation type="submission" date="2015-12" db="EMBL/GenBank/DDBJ databases">
        <title>Gene expression during late stages of embryo sac development: a critical building block for successful pollen-pistil interactions.</title>
        <authorList>
            <person name="Liu Y."/>
            <person name="Joly V."/>
            <person name="Sabar M."/>
            <person name="Matton D.P."/>
        </authorList>
    </citation>
    <scope>NUCLEOTIDE SEQUENCE</scope>
</reference>
<dbReference type="AlphaFoldDB" id="A0A0V0HZ80"/>